<dbReference type="OrthoDB" id="272357at2759"/>
<dbReference type="GO" id="GO:0005634">
    <property type="term" value="C:nucleus"/>
    <property type="evidence" value="ECO:0007669"/>
    <property type="project" value="TreeGrafter"/>
</dbReference>
<feature type="region of interest" description="Disordered" evidence="1">
    <location>
        <begin position="33"/>
        <end position="59"/>
    </location>
</feature>
<evidence type="ECO:0000313" key="3">
    <source>
        <dbReference type="EMBL" id="PAV20993.1"/>
    </source>
</evidence>
<evidence type="ECO:0000313" key="4">
    <source>
        <dbReference type="Proteomes" id="UP000217199"/>
    </source>
</evidence>
<dbReference type="Proteomes" id="UP000217199">
    <property type="component" value="Unassembled WGS sequence"/>
</dbReference>
<protein>
    <submittedName>
        <fullName evidence="3">Box c d snorna 1-like protein</fullName>
    </submittedName>
</protein>
<comment type="caution">
    <text evidence="3">The sequence shown here is derived from an EMBL/GenBank/DDBJ whole genome shotgun (WGS) entry which is preliminary data.</text>
</comment>
<dbReference type="GO" id="GO:0070761">
    <property type="term" value="C:pre-snoRNP complex"/>
    <property type="evidence" value="ECO:0007669"/>
    <property type="project" value="TreeGrafter"/>
</dbReference>
<dbReference type="EMBL" id="NBII01000003">
    <property type="protein sequence ID" value="PAV20993.1"/>
    <property type="molecule type" value="Genomic_DNA"/>
</dbReference>
<dbReference type="InterPro" id="IPR051639">
    <property type="entry name" value="BCD1"/>
</dbReference>
<gene>
    <name evidence="3" type="ORF">PNOK_0362000</name>
</gene>
<evidence type="ECO:0000256" key="1">
    <source>
        <dbReference type="SAM" id="MobiDB-lite"/>
    </source>
</evidence>
<dbReference type="InParanoid" id="A0A286UN20"/>
<dbReference type="InterPro" id="IPR057721">
    <property type="entry name" value="BCD1_alpha/beta"/>
</dbReference>
<dbReference type="PANTHER" id="PTHR13483:SF11">
    <property type="entry name" value="ZINC FINGER HIT DOMAIN-CONTAINING PROTEIN 3"/>
    <property type="match status" value="1"/>
</dbReference>
<name>A0A286UN20_9AGAM</name>
<feature type="domain" description="BCD1 alpha/beta" evidence="2">
    <location>
        <begin position="65"/>
        <end position="229"/>
    </location>
</feature>
<dbReference type="GO" id="GO:0000492">
    <property type="term" value="P:box C/D snoRNP assembly"/>
    <property type="evidence" value="ECO:0007669"/>
    <property type="project" value="TreeGrafter"/>
</dbReference>
<reference evidence="3 4" key="1">
    <citation type="journal article" date="2017" name="Mol. Ecol.">
        <title>Comparative and population genomic landscape of Phellinus noxius: A hypervariable fungus causing root rot in trees.</title>
        <authorList>
            <person name="Chung C.L."/>
            <person name="Lee T.J."/>
            <person name="Akiba M."/>
            <person name="Lee H.H."/>
            <person name="Kuo T.H."/>
            <person name="Liu D."/>
            <person name="Ke H.M."/>
            <person name="Yokoi T."/>
            <person name="Roa M.B."/>
            <person name="Lu M.J."/>
            <person name="Chang Y.Y."/>
            <person name="Ann P.J."/>
            <person name="Tsai J.N."/>
            <person name="Chen C.Y."/>
            <person name="Tzean S.S."/>
            <person name="Ota Y."/>
            <person name="Hattori T."/>
            <person name="Sahashi N."/>
            <person name="Liou R.F."/>
            <person name="Kikuchi T."/>
            <person name="Tsai I.J."/>
        </authorList>
    </citation>
    <scope>NUCLEOTIDE SEQUENCE [LARGE SCALE GENOMIC DNA]</scope>
    <source>
        <strain evidence="3 4">FFPRI411160</strain>
    </source>
</reference>
<dbReference type="Pfam" id="PF25790">
    <property type="entry name" value="BCD1"/>
    <property type="match status" value="1"/>
</dbReference>
<proteinExistence type="predicted"/>
<keyword evidence="4" id="KW-1185">Reference proteome</keyword>
<accession>A0A286UN20</accession>
<dbReference type="STRING" id="2282107.A0A286UN20"/>
<dbReference type="AlphaFoldDB" id="A0A286UN20"/>
<evidence type="ECO:0000259" key="2">
    <source>
        <dbReference type="Pfam" id="PF25790"/>
    </source>
</evidence>
<dbReference type="PANTHER" id="PTHR13483">
    <property type="entry name" value="BOX C_D SNORNA PROTEIN 1-RELATED"/>
    <property type="match status" value="1"/>
</dbReference>
<sequence>MNDYVFLEDVGRKVEEWGRDIVRNGIARREEKGRAIRGESMRGGSTRGRGRGRGRTYGHGQEKRNFLAMQLGLRDIDMDVLPSGMERARRNKSSWDSKKKQANLTLEFIFQLPSNPITKQKYEPLSLITDNNAWDRTVKQLIHTSLKSKKRQESREAIADWLSLEDDESIPSSVLCLMKCPRGHDSLTLEAGRQAYYKLDWTKKMSLVLRHKHFVEFPTILLVDESAFDGILVDEDGAVEEFCEHRPKRLKLDPTLAKKTLSTLVGGYGSEDEEEDANTLGLLDQYSESEEDGEPSMEGDVDEEEIRDVLANTSNPNEIVVADEDEEDLDWGDEEIAEDEATLASLSAVLQKRGV</sequence>
<dbReference type="GO" id="GO:0000463">
    <property type="term" value="P:maturation of LSU-rRNA from tricistronic rRNA transcript (SSU-rRNA, 5.8S rRNA, LSU-rRNA)"/>
    <property type="evidence" value="ECO:0007669"/>
    <property type="project" value="TreeGrafter"/>
</dbReference>
<organism evidence="3 4">
    <name type="scientific">Pyrrhoderma noxium</name>
    <dbReference type="NCBI Taxonomy" id="2282107"/>
    <lineage>
        <taxon>Eukaryota</taxon>
        <taxon>Fungi</taxon>
        <taxon>Dikarya</taxon>
        <taxon>Basidiomycota</taxon>
        <taxon>Agaricomycotina</taxon>
        <taxon>Agaricomycetes</taxon>
        <taxon>Hymenochaetales</taxon>
        <taxon>Hymenochaetaceae</taxon>
        <taxon>Pyrrhoderma</taxon>
    </lineage>
</organism>
<dbReference type="GO" id="GO:0048254">
    <property type="term" value="P:snoRNA localization"/>
    <property type="evidence" value="ECO:0007669"/>
    <property type="project" value="TreeGrafter"/>
</dbReference>